<reference evidence="8" key="2">
    <citation type="submission" date="2025-08" db="UniProtKB">
        <authorList>
            <consortium name="Ensembl"/>
        </authorList>
    </citation>
    <scope>IDENTIFICATION</scope>
</reference>
<protein>
    <submittedName>
        <fullName evidence="8">Uncharacterized LOC115408344</fullName>
    </submittedName>
</protein>
<feature type="region of interest" description="Disordered" evidence="4">
    <location>
        <begin position="148"/>
        <end position="167"/>
    </location>
</feature>
<evidence type="ECO:0000256" key="2">
    <source>
        <dbReference type="ARBA" id="ARBA00022741"/>
    </source>
</evidence>
<dbReference type="PROSITE" id="PS51154">
    <property type="entry name" value="MACRO"/>
    <property type="match status" value="1"/>
</dbReference>
<dbReference type="Pfam" id="PF23222">
    <property type="entry name" value="RRM_PARP14_1"/>
    <property type="match status" value="1"/>
</dbReference>
<evidence type="ECO:0000256" key="4">
    <source>
        <dbReference type="SAM" id="MobiDB-lite"/>
    </source>
</evidence>
<feature type="compositionally biased region" description="Pro residues" evidence="4">
    <location>
        <begin position="124"/>
        <end position="133"/>
    </location>
</feature>
<gene>
    <name evidence="8" type="primary">LOC115408404</name>
</gene>
<feature type="domain" description="AIG1-type G" evidence="7">
    <location>
        <begin position="443"/>
        <end position="653"/>
    </location>
</feature>
<feature type="transmembrane region" description="Helical" evidence="5">
    <location>
        <begin position="688"/>
        <end position="711"/>
    </location>
</feature>
<feature type="compositionally biased region" description="Low complexity" evidence="4">
    <location>
        <begin position="100"/>
        <end position="116"/>
    </location>
</feature>
<feature type="domain" description="Macro" evidence="6">
    <location>
        <begin position="236"/>
        <end position="424"/>
    </location>
</feature>
<proteinExistence type="inferred from homology"/>
<dbReference type="Ensembl" id="ENSSFAT00005041485.1">
    <property type="protein sequence ID" value="ENSSFAP00005040006.1"/>
    <property type="gene ID" value="ENSSFAG00005019985.1"/>
</dbReference>
<dbReference type="InterPro" id="IPR057051">
    <property type="entry name" value="PARP14_RPM_1"/>
</dbReference>
<dbReference type="Proteomes" id="UP000472267">
    <property type="component" value="Chromosome 3"/>
</dbReference>
<dbReference type="Gene3D" id="3.40.50.300">
    <property type="entry name" value="P-loop containing nucleotide triphosphate hydrolases"/>
    <property type="match status" value="1"/>
</dbReference>
<dbReference type="Gene3D" id="3.30.70.330">
    <property type="match status" value="1"/>
</dbReference>
<dbReference type="SUPFAM" id="SSF52540">
    <property type="entry name" value="P-loop containing nucleoside triphosphate hydrolases"/>
    <property type="match status" value="1"/>
</dbReference>
<dbReference type="InterPro" id="IPR043472">
    <property type="entry name" value="Macro_dom-like"/>
</dbReference>
<dbReference type="InterPro" id="IPR012677">
    <property type="entry name" value="Nucleotide-bd_a/b_plait_sf"/>
</dbReference>
<evidence type="ECO:0000256" key="5">
    <source>
        <dbReference type="SAM" id="Phobius"/>
    </source>
</evidence>
<keyword evidence="9" id="KW-1185">Reference proteome</keyword>
<evidence type="ECO:0000313" key="8">
    <source>
        <dbReference type="Ensembl" id="ENSSFAP00005040006.1"/>
    </source>
</evidence>
<dbReference type="OrthoDB" id="6133115at2759"/>
<keyword evidence="5" id="KW-0812">Transmembrane</keyword>
<evidence type="ECO:0000259" key="6">
    <source>
        <dbReference type="PROSITE" id="PS51154"/>
    </source>
</evidence>
<feature type="region of interest" description="Disordered" evidence="4">
    <location>
        <begin position="80"/>
        <end position="142"/>
    </location>
</feature>
<dbReference type="PANTHER" id="PTHR10903:SF62">
    <property type="entry name" value="GTPASE IMAP FAMILY MEMBER 4-LIKE-RELATED"/>
    <property type="match status" value="1"/>
</dbReference>
<feature type="compositionally biased region" description="Polar residues" evidence="4">
    <location>
        <begin position="84"/>
        <end position="99"/>
    </location>
</feature>
<reference evidence="8" key="1">
    <citation type="submission" date="2019-06" db="EMBL/GenBank/DDBJ databases">
        <authorList>
            <consortium name="Wellcome Sanger Institute Data Sharing"/>
        </authorList>
    </citation>
    <scope>NUCLEOTIDE SEQUENCE [LARGE SCALE GENOMIC DNA]</scope>
</reference>
<comment type="similarity">
    <text evidence="1">Belongs to the TRAFAC class TrmE-Era-EngA-EngB-Septin-like GTPase superfamily. AIG1/Toc34/Toc159-like paraseptin GTPase family. IAN subfamily.</text>
</comment>
<feature type="compositionally biased region" description="Polar residues" evidence="4">
    <location>
        <begin position="211"/>
        <end position="226"/>
    </location>
</feature>
<dbReference type="InterPro" id="IPR006703">
    <property type="entry name" value="G_AIG1"/>
</dbReference>
<evidence type="ECO:0000256" key="3">
    <source>
        <dbReference type="ARBA" id="ARBA00023134"/>
    </source>
</evidence>
<reference evidence="8" key="3">
    <citation type="submission" date="2025-09" db="UniProtKB">
        <authorList>
            <consortium name="Ensembl"/>
        </authorList>
    </citation>
    <scope>IDENTIFICATION</scope>
</reference>
<keyword evidence="3" id="KW-0342">GTP-binding</keyword>
<sequence length="805" mass="87193">MPHWTKMGDKYRYPVYFEGGRLSQEQKRRISNYFQIKRKSGGGECSPVEEVSENIYRIAFRRQEDQQAVLQRTQHVVKLKEESLTLTVKESLDPQTSEHTSSSSSTSSSSTSSSSSRPAQTPQVIPPSPPPPSGEDYELHPDGSLRESLQASACSAPFDPAEQVSVKSPAVEEVDSLLESFSSRQARDEFSQLNSTVEEVEGRSSLRDSLASGNRTLTTNSPSSGAEIQMEAAAQIPAGRTTRGGGIHVEIIQGTIETQQVDALVSPMIGYNLQTTGIGNTLHQRVGPQLKAAFKAAAGSEVMLGFPVLVENLPGLPSHAVFFLSLCPWNGDPDGAAVEVLKMGIDSILTTCDSRGFGSVVFPALGAGLMLSFPIAVVAKVLLEGIYTFQQQRTSSRPLTVRIVIHPDDHVSSEVFICAEEEIHRNQVQGCAEPPFTPTAKLSESKRIVLLGKTGSGKSSLANIILGENLFTVHHSSVSGTSTCQSETRDISDRKITLVDTPGLFDTERSEEDLNREIMKCITECAPGIHGFLIVLRVERFSEQEQAVISRICEYFSEDALKHAVVVFTFGNELPEGMKIEKFIRENQKLSDLVNRCGGRCHVFDNKHWNNNTLQNDYRSNRFQREELLKTIDKLTVERNGQCYTNDTLQAVEGEIQTVEEQIRQSSPEDLPPEEIRNQARRQVANRFLIELAGVTTGILLGALFGVEVLVRAVATVVTHPSQAINLMKKVPALMGAPAAAVAGGEAALAVGVGAGVTAAAVAATGGVLGGIIGHEAAQGAETAQDAVERAAKAVIGQRKSLRRP</sequence>
<dbReference type="CDD" id="cd01852">
    <property type="entry name" value="AIG1"/>
    <property type="match status" value="1"/>
</dbReference>
<dbReference type="SUPFAM" id="SSF52949">
    <property type="entry name" value="Macro domain-like"/>
    <property type="match status" value="1"/>
</dbReference>
<feature type="transmembrane region" description="Helical" evidence="5">
    <location>
        <begin position="360"/>
        <end position="383"/>
    </location>
</feature>
<dbReference type="InterPro" id="IPR027417">
    <property type="entry name" value="P-loop_NTPase"/>
</dbReference>
<dbReference type="PROSITE" id="PS51720">
    <property type="entry name" value="G_AIG1"/>
    <property type="match status" value="1"/>
</dbReference>
<dbReference type="FunFam" id="3.40.50.300:FF:000366">
    <property type="entry name" value="GTPase, IMAP family member 2"/>
    <property type="match status" value="1"/>
</dbReference>
<feature type="region of interest" description="Disordered" evidence="4">
    <location>
        <begin position="192"/>
        <end position="226"/>
    </location>
</feature>
<evidence type="ECO:0000259" key="7">
    <source>
        <dbReference type="PROSITE" id="PS51720"/>
    </source>
</evidence>
<evidence type="ECO:0000256" key="1">
    <source>
        <dbReference type="ARBA" id="ARBA00008535"/>
    </source>
</evidence>
<dbReference type="Gene3D" id="3.40.220.10">
    <property type="entry name" value="Leucine Aminopeptidase, subunit E, domain 1"/>
    <property type="match status" value="1"/>
</dbReference>
<keyword evidence="5" id="KW-1133">Transmembrane helix</keyword>
<organism evidence="8 9">
    <name type="scientific">Salarias fasciatus</name>
    <name type="common">Jewelled blenny</name>
    <name type="synonym">Blennius fasciatus</name>
    <dbReference type="NCBI Taxonomy" id="181472"/>
    <lineage>
        <taxon>Eukaryota</taxon>
        <taxon>Metazoa</taxon>
        <taxon>Chordata</taxon>
        <taxon>Craniata</taxon>
        <taxon>Vertebrata</taxon>
        <taxon>Euteleostomi</taxon>
        <taxon>Actinopterygii</taxon>
        <taxon>Neopterygii</taxon>
        <taxon>Teleostei</taxon>
        <taxon>Neoteleostei</taxon>
        <taxon>Acanthomorphata</taxon>
        <taxon>Ovalentaria</taxon>
        <taxon>Blenniimorphae</taxon>
        <taxon>Blenniiformes</taxon>
        <taxon>Blennioidei</taxon>
        <taxon>Blenniidae</taxon>
        <taxon>Salariinae</taxon>
        <taxon>Salarias</taxon>
    </lineage>
</organism>
<dbReference type="Pfam" id="PF04548">
    <property type="entry name" value="AIG1"/>
    <property type="match status" value="1"/>
</dbReference>
<dbReference type="InterPro" id="IPR045058">
    <property type="entry name" value="GIMA/IAN/Toc"/>
</dbReference>
<name>A0A672IE82_SALFA</name>
<dbReference type="Pfam" id="PF01661">
    <property type="entry name" value="Macro"/>
    <property type="match status" value="1"/>
</dbReference>
<dbReference type="PANTHER" id="PTHR10903">
    <property type="entry name" value="GTPASE, IMAP FAMILY MEMBER-RELATED"/>
    <property type="match status" value="1"/>
</dbReference>
<keyword evidence="5" id="KW-0472">Membrane</keyword>
<evidence type="ECO:0000313" key="9">
    <source>
        <dbReference type="Proteomes" id="UP000472267"/>
    </source>
</evidence>
<accession>A0A672IE82</accession>
<dbReference type="GO" id="GO:0005525">
    <property type="term" value="F:GTP binding"/>
    <property type="evidence" value="ECO:0007669"/>
    <property type="project" value="UniProtKB-KW"/>
</dbReference>
<dbReference type="InParanoid" id="A0A672IE82"/>
<dbReference type="InterPro" id="IPR002589">
    <property type="entry name" value="Macro_dom"/>
</dbReference>
<keyword evidence="2" id="KW-0547">Nucleotide-binding</keyword>
<dbReference type="AlphaFoldDB" id="A0A672IE82"/>